<accession>A0A0P9IU50</accession>
<dbReference type="Proteomes" id="UP000053890">
    <property type="component" value="Unassembled WGS sequence"/>
</dbReference>
<organism evidence="3 4">
    <name type="scientific">Rhodotorula graminis (strain WP1)</name>
    <dbReference type="NCBI Taxonomy" id="578459"/>
    <lineage>
        <taxon>Eukaryota</taxon>
        <taxon>Fungi</taxon>
        <taxon>Dikarya</taxon>
        <taxon>Basidiomycota</taxon>
        <taxon>Pucciniomycotina</taxon>
        <taxon>Microbotryomycetes</taxon>
        <taxon>Sporidiobolales</taxon>
        <taxon>Sporidiobolaceae</taxon>
        <taxon>Rhodotorula</taxon>
    </lineage>
</organism>
<dbReference type="CDD" id="cd20557">
    <property type="entry name" value="CYCLIN_ScPCL1-like"/>
    <property type="match status" value="1"/>
</dbReference>
<dbReference type="OrthoDB" id="10250320at2759"/>
<dbReference type="STRING" id="578459.A0A0P9IU50"/>
<dbReference type="GeneID" id="28975155"/>
<feature type="region of interest" description="Disordered" evidence="1">
    <location>
        <begin position="403"/>
        <end position="423"/>
    </location>
</feature>
<feature type="compositionally biased region" description="Basic and acidic residues" evidence="1">
    <location>
        <begin position="270"/>
        <end position="284"/>
    </location>
</feature>
<dbReference type="RefSeq" id="XP_018268994.1">
    <property type="nucleotide sequence ID" value="XM_018414707.1"/>
</dbReference>
<dbReference type="InterPro" id="IPR036915">
    <property type="entry name" value="Cyclin-like_sf"/>
</dbReference>
<dbReference type="PANTHER" id="PTHR15615">
    <property type="match status" value="1"/>
</dbReference>
<dbReference type="EMBL" id="KQ474084">
    <property type="protein sequence ID" value="KPV72945.1"/>
    <property type="molecule type" value="Genomic_DNA"/>
</dbReference>
<feature type="compositionally biased region" description="Polar residues" evidence="1">
    <location>
        <begin position="319"/>
        <end position="332"/>
    </location>
</feature>
<dbReference type="GO" id="GO:0019901">
    <property type="term" value="F:protein kinase binding"/>
    <property type="evidence" value="ECO:0007669"/>
    <property type="project" value="InterPro"/>
</dbReference>
<dbReference type="InterPro" id="IPR013922">
    <property type="entry name" value="Cyclin_PHO80-like"/>
</dbReference>
<dbReference type="SUPFAM" id="SSF47954">
    <property type="entry name" value="Cyclin-like"/>
    <property type="match status" value="1"/>
</dbReference>
<dbReference type="GO" id="GO:0000307">
    <property type="term" value="C:cyclin-dependent protein kinase holoenzyme complex"/>
    <property type="evidence" value="ECO:0007669"/>
    <property type="project" value="TreeGrafter"/>
</dbReference>
<dbReference type="AlphaFoldDB" id="A0A0P9IU50"/>
<sequence length="427" mass="47070">MSAYHSNGRRHPASLLPKSWHDPALLEFVRAPVTQDMIAYLAEKAIEVIQCSSPPPAVLPSPPATPTKQGFQQQAVDAQASAIPSLETFITVLVQKSNVQVPTLMCTLVYLERLKTRLPKVAKGMHCTRHRVFLAVLITAAKYLNDSSPKNKHWTRYAALFSPAEVNLMERQLLFLLDYDLRMDEAELVHHFAPFLRRAGPVASTSRAQYAAPLPATHYAQQQQQQPQQQQRAAVPATPQRKVEHLQASGYLTPPPSARRPTPHAAPSQPRERQQAASRQRDSPAESPSSGGTLSDVESDFSDREMEYEQAAPAAVRTTRMSSRPVRSSSAKPVTPPRLASAHKSSSSLPVTPTDDVPPYASAVHPGEQHQRRPSFEQLLRAQRSGSFLSRAYEQGQRMLLRGGNGVKPGVAPPQSLDYDADQAYVL</sequence>
<feature type="domain" description="Cyclin N-terminal" evidence="2">
    <location>
        <begin position="69"/>
        <end position="182"/>
    </location>
</feature>
<dbReference type="OMA" id="DYDLRMD"/>
<proteinExistence type="predicted"/>
<feature type="region of interest" description="Disordered" evidence="1">
    <location>
        <begin position="217"/>
        <end position="373"/>
    </location>
</feature>
<feature type="compositionally biased region" description="Low complexity" evidence="1">
    <location>
        <begin position="220"/>
        <end position="240"/>
    </location>
</feature>
<reference evidence="3 4" key="1">
    <citation type="journal article" date="2015" name="Front. Microbiol.">
        <title>Genome sequence of the plant growth promoting endophytic yeast Rhodotorula graminis WP1.</title>
        <authorList>
            <person name="Firrincieli A."/>
            <person name="Otillar R."/>
            <person name="Salamov A."/>
            <person name="Schmutz J."/>
            <person name="Khan Z."/>
            <person name="Redman R.S."/>
            <person name="Fleck N.D."/>
            <person name="Lindquist E."/>
            <person name="Grigoriev I.V."/>
            <person name="Doty S.L."/>
        </authorList>
    </citation>
    <scope>NUCLEOTIDE SEQUENCE [LARGE SCALE GENOMIC DNA]</scope>
    <source>
        <strain evidence="3 4">WP1</strain>
    </source>
</reference>
<evidence type="ECO:0000256" key="1">
    <source>
        <dbReference type="SAM" id="MobiDB-lite"/>
    </source>
</evidence>
<dbReference type="Gene3D" id="1.10.472.10">
    <property type="entry name" value="Cyclin-like"/>
    <property type="match status" value="1"/>
</dbReference>
<evidence type="ECO:0000313" key="4">
    <source>
        <dbReference type="Proteomes" id="UP000053890"/>
    </source>
</evidence>
<dbReference type="PANTHER" id="PTHR15615:SF10">
    <property type="entry name" value="PHO85 CYCLIN-2-RELATED"/>
    <property type="match status" value="1"/>
</dbReference>
<dbReference type="Pfam" id="PF00134">
    <property type="entry name" value="Cyclin_N"/>
    <property type="match status" value="1"/>
</dbReference>
<name>A0A0P9IU50_RHOGW</name>
<dbReference type="GO" id="GO:0005634">
    <property type="term" value="C:nucleus"/>
    <property type="evidence" value="ECO:0007669"/>
    <property type="project" value="TreeGrafter"/>
</dbReference>
<protein>
    <recommendedName>
        <fullName evidence="2">Cyclin N-terminal domain-containing protein</fullName>
    </recommendedName>
</protein>
<evidence type="ECO:0000259" key="2">
    <source>
        <dbReference type="Pfam" id="PF00134"/>
    </source>
</evidence>
<gene>
    <name evidence="3" type="ORF">RHOBADRAFT_46040</name>
</gene>
<dbReference type="InterPro" id="IPR006671">
    <property type="entry name" value="Cyclin_N"/>
</dbReference>
<keyword evidence="4" id="KW-1185">Reference proteome</keyword>
<dbReference type="GO" id="GO:0016538">
    <property type="term" value="F:cyclin-dependent protein serine/threonine kinase regulator activity"/>
    <property type="evidence" value="ECO:0007669"/>
    <property type="project" value="TreeGrafter"/>
</dbReference>
<evidence type="ECO:0000313" key="3">
    <source>
        <dbReference type="EMBL" id="KPV72945.1"/>
    </source>
</evidence>